<comment type="caution">
    <text evidence="1">The sequence shown here is derived from an EMBL/GenBank/DDBJ whole genome shotgun (WGS) entry which is preliminary data.</text>
</comment>
<dbReference type="EMBL" id="JAKWBL010000004">
    <property type="protein sequence ID" value="MCH5600117.1"/>
    <property type="molecule type" value="Genomic_DNA"/>
</dbReference>
<dbReference type="RefSeq" id="WP_240832129.1">
    <property type="nucleotide sequence ID" value="NZ_JAKWBL010000004.1"/>
</dbReference>
<sequence length="73" mass="8618">MNHIPSLDTMRQYFLSGATKSIDFRKGQLKKLKEIILKYGEPLNDALYQDLRKSKEEIWITETGWYCLKSTSF</sequence>
<evidence type="ECO:0000313" key="2">
    <source>
        <dbReference type="Proteomes" id="UP001202248"/>
    </source>
</evidence>
<reference evidence="1 2" key="1">
    <citation type="submission" date="2022-02" db="EMBL/GenBank/DDBJ databases">
        <authorList>
            <person name="Min J."/>
        </authorList>
    </citation>
    <scope>NUCLEOTIDE SEQUENCE [LARGE SCALE GENOMIC DNA]</scope>
    <source>
        <strain evidence="1 2">GR10-1</strain>
    </source>
</reference>
<name>A0ABS9SP29_9BACT</name>
<gene>
    <name evidence="1" type="ORF">MKP09_20445</name>
</gene>
<accession>A0ABS9SP29</accession>
<proteinExistence type="predicted"/>
<protein>
    <submittedName>
        <fullName evidence="1">Uncharacterized protein</fullName>
    </submittedName>
</protein>
<dbReference type="Proteomes" id="UP001202248">
    <property type="component" value="Unassembled WGS sequence"/>
</dbReference>
<dbReference type="Gene3D" id="3.40.605.10">
    <property type="entry name" value="Aldehyde Dehydrogenase, Chain A, domain 1"/>
    <property type="match status" value="1"/>
</dbReference>
<organism evidence="1 2">
    <name type="scientific">Niabella ginsengisoli</name>
    <dbReference type="NCBI Taxonomy" id="522298"/>
    <lineage>
        <taxon>Bacteria</taxon>
        <taxon>Pseudomonadati</taxon>
        <taxon>Bacteroidota</taxon>
        <taxon>Chitinophagia</taxon>
        <taxon>Chitinophagales</taxon>
        <taxon>Chitinophagaceae</taxon>
        <taxon>Niabella</taxon>
    </lineage>
</organism>
<keyword evidence="2" id="KW-1185">Reference proteome</keyword>
<evidence type="ECO:0000313" key="1">
    <source>
        <dbReference type="EMBL" id="MCH5600117.1"/>
    </source>
</evidence>
<dbReference type="InterPro" id="IPR016162">
    <property type="entry name" value="Ald_DH_N"/>
</dbReference>